<organism evidence="2">
    <name type="scientific">gut metagenome</name>
    <dbReference type="NCBI Taxonomy" id="749906"/>
    <lineage>
        <taxon>unclassified sequences</taxon>
        <taxon>metagenomes</taxon>
        <taxon>organismal metagenomes</taxon>
    </lineage>
</organism>
<comment type="caution">
    <text evidence="2">The sequence shown here is derived from an EMBL/GenBank/DDBJ whole genome shotgun (WGS) entry which is preliminary data.</text>
</comment>
<dbReference type="InterPro" id="IPR036162">
    <property type="entry name" value="Resolvase-like_N_sf"/>
</dbReference>
<dbReference type="SMART" id="SM00857">
    <property type="entry name" value="Resolvase"/>
    <property type="match status" value="1"/>
</dbReference>
<reference evidence="2" key="1">
    <citation type="journal article" date="2012" name="PLoS ONE">
        <title>Gene sets for utilization of primary and secondary nutrition supplies in the distal gut of endangered iberian lynx.</title>
        <authorList>
            <person name="Alcaide M."/>
            <person name="Messina E."/>
            <person name="Richter M."/>
            <person name="Bargiela R."/>
            <person name="Peplies J."/>
            <person name="Huws S.A."/>
            <person name="Newbold C.J."/>
            <person name="Golyshin P.N."/>
            <person name="Simon M.A."/>
            <person name="Lopez G."/>
            <person name="Yakimov M.M."/>
            <person name="Ferrer M."/>
        </authorList>
    </citation>
    <scope>NUCLEOTIDE SEQUENCE</scope>
</reference>
<sequence>MAKVGYIFLATADEQYTRDKEWMHQYGCVQVVEEESAQEKDRPLWKQLMNNLDRGDELVISKFSNALRGVRELATFAEFCRIKVIRIISIQDAFDSNDILFPETKPSDVLRMIGSMPEECAVLRKAAAHIIQLQHNIVPLKNHSNKALVKQEREKTIVKMYLENHSIDEIFAVSGFSSRSSVFRILNKHNITLNRGPHRGPLGKRNQEE</sequence>
<protein>
    <submittedName>
        <fullName evidence="2">Serine type site-specific recombinase</fullName>
    </submittedName>
</protein>
<proteinExistence type="predicted"/>
<dbReference type="EMBL" id="AMCI01000922">
    <property type="protein sequence ID" value="EJX07271.1"/>
    <property type="molecule type" value="Genomic_DNA"/>
</dbReference>
<dbReference type="Pfam" id="PF00239">
    <property type="entry name" value="Resolvase"/>
    <property type="match status" value="1"/>
</dbReference>
<evidence type="ECO:0000259" key="1">
    <source>
        <dbReference type="SMART" id="SM00857"/>
    </source>
</evidence>
<dbReference type="GO" id="GO:0000150">
    <property type="term" value="F:DNA strand exchange activity"/>
    <property type="evidence" value="ECO:0007669"/>
    <property type="project" value="InterPro"/>
</dbReference>
<feature type="domain" description="Resolvase/invertase-type recombinase catalytic" evidence="1">
    <location>
        <begin position="3"/>
        <end position="128"/>
    </location>
</feature>
<dbReference type="SUPFAM" id="SSF53041">
    <property type="entry name" value="Resolvase-like"/>
    <property type="match status" value="1"/>
</dbReference>
<name>J9D3N9_9ZZZZ</name>
<accession>J9D3N9</accession>
<evidence type="ECO:0000313" key="2">
    <source>
        <dbReference type="EMBL" id="EJX07271.1"/>
    </source>
</evidence>
<dbReference type="Gene3D" id="3.40.50.1390">
    <property type="entry name" value="Resolvase, N-terminal catalytic domain"/>
    <property type="match status" value="1"/>
</dbReference>
<dbReference type="InterPro" id="IPR006119">
    <property type="entry name" value="Resolv_N"/>
</dbReference>
<dbReference type="AlphaFoldDB" id="J9D3N9"/>
<gene>
    <name evidence="2" type="ORF">EVA_04621</name>
</gene>
<dbReference type="GO" id="GO:0003677">
    <property type="term" value="F:DNA binding"/>
    <property type="evidence" value="ECO:0007669"/>
    <property type="project" value="InterPro"/>
</dbReference>